<reference evidence="1" key="1">
    <citation type="submission" date="2020-04" db="EMBL/GenBank/DDBJ databases">
        <authorList>
            <person name="Chiriac C."/>
            <person name="Salcher M."/>
            <person name="Ghai R."/>
            <person name="Kavagutti S V."/>
        </authorList>
    </citation>
    <scope>NUCLEOTIDE SEQUENCE</scope>
</reference>
<proteinExistence type="predicted"/>
<evidence type="ECO:0000313" key="1">
    <source>
        <dbReference type="EMBL" id="CAB4124744.1"/>
    </source>
</evidence>
<name>A0A6J5KQM6_9CAUD</name>
<organism evidence="1">
    <name type="scientific">uncultured Caudovirales phage</name>
    <dbReference type="NCBI Taxonomy" id="2100421"/>
    <lineage>
        <taxon>Viruses</taxon>
        <taxon>Duplodnaviria</taxon>
        <taxon>Heunggongvirae</taxon>
        <taxon>Uroviricota</taxon>
        <taxon>Caudoviricetes</taxon>
        <taxon>Peduoviridae</taxon>
        <taxon>Maltschvirus</taxon>
        <taxon>Maltschvirus maltsch</taxon>
    </lineage>
</organism>
<dbReference type="EMBL" id="LR796182">
    <property type="protein sequence ID" value="CAB4124744.1"/>
    <property type="molecule type" value="Genomic_DNA"/>
</dbReference>
<sequence length="352" mass="38515">MRCPGSIRASEGLPNVSSVFAEEGTMLHEVAANLLSGLPVTHELTEEQEAVVFAFVDTVMADFEPGDTILVEAKFKLPHHPEFWGTADVVIAKPAMQRLKVYDLKCGRGVNVEADYGGRVNPQLGFYALGALSMFKDQRFEDIEMVIVQPRLGGVKRRATTMQELDALAAELVAAAATAEQPDAPRAAGSHCKFCLARKTCSELMSETLRLAQMDFDDTQPIHPAVLSQPDLGEVLDKADVIETWLKAVREHAMQQVEAGIAVPGWKLVEKRSVRKWKDIRMVKQRLLSEGLTGFESEDIASPAQVEKLAKKQGVQLDLFDLIEANSRGVTLVRETDKRAAAGASAADDFAD</sequence>
<accession>A0A6J5KQM6</accession>
<dbReference type="InterPro" id="IPR021229">
    <property type="entry name" value="DUF2800"/>
</dbReference>
<evidence type="ECO:0008006" key="2">
    <source>
        <dbReference type="Google" id="ProtNLM"/>
    </source>
</evidence>
<gene>
    <name evidence="1" type="ORF">UFOVP62_28</name>
</gene>
<dbReference type="Pfam" id="PF10926">
    <property type="entry name" value="DUF2800"/>
    <property type="match status" value="1"/>
</dbReference>
<protein>
    <recommendedName>
        <fullName evidence="2">DUF2800 domain-containing protein</fullName>
    </recommendedName>
</protein>